<dbReference type="EMBL" id="CAJHCQ010000007">
    <property type="protein sequence ID" value="CAD6536365.1"/>
    <property type="molecule type" value="Genomic_DNA"/>
</dbReference>
<accession>A0ABN7HTE4</accession>
<dbReference type="RefSeq" id="WP_201696835.1">
    <property type="nucleotide sequence ID" value="NZ_CAJHCQ010000007.1"/>
</dbReference>
<keyword evidence="2" id="KW-1185">Reference proteome</keyword>
<protein>
    <submittedName>
        <fullName evidence="1">Uncharacterized protein</fullName>
    </submittedName>
</protein>
<gene>
    <name evidence="1" type="ORF">LMG27952_03139</name>
</gene>
<dbReference type="Proteomes" id="UP000656319">
    <property type="component" value="Unassembled WGS sequence"/>
</dbReference>
<evidence type="ECO:0000313" key="2">
    <source>
        <dbReference type="Proteomes" id="UP000656319"/>
    </source>
</evidence>
<evidence type="ECO:0000313" key="1">
    <source>
        <dbReference type="EMBL" id="CAD6536365.1"/>
    </source>
</evidence>
<name>A0ABN7HTE4_9BURK</name>
<sequence>MAKVQIARARVLSDHVGLGLKLGQIVEGPEGVIKALSAAGAVDNHEDAVSYASSKGAEIVALEDPDAAAEIAAAVTDAKQADGAQSETAQ</sequence>
<proteinExistence type="predicted"/>
<organism evidence="1 2">
    <name type="scientific">Paraburkholderia hiiakae</name>
    <dbReference type="NCBI Taxonomy" id="1081782"/>
    <lineage>
        <taxon>Bacteria</taxon>
        <taxon>Pseudomonadati</taxon>
        <taxon>Pseudomonadota</taxon>
        <taxon>Betaproteobacteria</taxon>
        <taxon>Burkholderiales</taxon>
        <taxon>Burkholderiaceae</taxon>
        <taxon>Paraburkholderia</taxon>
    </lineage>
</organism>
<comment type="caution">
    <text evidence="1">The sequence shown here is derived from an EMBL/GenBank/DDBJ whole genome shotgun (WGS) entry which is preliminary data.</text>
</comment>
<reference evidence="1 2" key="1">
    <citation type="submission" date="2020-10" db="EMBL/GenBank/DDBJ databases">
        <authorList>
            <person name="Peeters C."/>
        </authorList>
    </citation>
    <scope>NUCLEOTIDE SEQUENCE [LARGE SCALE GENOMIC DNA]</scope>
    <source>
        <strain evidence="1 2">LMG 27952</strain>
    </source>
</reference>